<organism evidence="2 3">
    <name type="scientific">Paenibacillus kyungheensis</name>
    <dbReference type="NCBI Taxonomy" id="1452732"/>
    <lineage>
        <taxon>Bacteria</taxon>
        <taxon>Bacillati</taxon>
        <taxon>Bacillota</taxon>
        <taxon>Bacilli</taxon>
        <taxon>Bacillales</taxon>
        <taxon>Paenibacillaceae</taxon>
        <taxon>Paenibacillus</taxon>
    </lineage>
</organism>
<evidence type="ECO:0000313" key="3">
    <source>
        <dbReference type="Proteomes" id="UP001220509"/>
    </source>
</evidence>
<proteinExistence type="predicted"/>
<sequence>MSILSLSQQQQLLIVEELRSRCDAHTIIIFGSVAKGTMRPESDIDIAYLSSIRRSTYQRFRIGQQVADLLDRDVDLIDFQEASTVFQIQIATTGIVLYEENPLLRQLSYMQAFREYVQLNDKRQYLLDHFIEKRGTL</sequence>
<dbReference type="RefSeq" id="WP_273615489.1">
    <property type="nucleotide sequence ID" value="NZ_CP117416.1"/>
</dbReference>
<accession>A0AAX3M5Z4</accession>
<dbReference type="Gene3D" id="3.30.460.10">
    <property type="entry name" value="Beta Polymerase, domain 2"/>
    <property type="match status" value="1"/>
</dbReference>
<feature type="domain" description="Polymerase beta nucleotidyltransferase" evidence="1">
    <location>
        <begin position="15"/>
        <end position="101"/>
    </location>
</feature>
<dbReference type="CDD" id="cd05403">
    <property type="entry name" value="NT_KNTase_like"/>
    <property type="match status" value="1"/>
</dbReference>
<dbReference type="EMBL" id="CP117416">
    <property type="protein sequence ID" value="WCT57258.1"/>
    <property type="molecule type" value="Genomic_DNA"/>
</dbReference>
<gene>
    <name evidence="2" type="ORF">PQ456_07040</name>
</gene>
<dbReference type="InterPro" id="IPR041633">
    <property type="entry name" value="Polbeta"/>
</dbReference>
<dbReference type="InterPro" id="IPR043519">
    <property type="entry name" value="NT_sf"/>
</dbReference>
<dbReference type="InterPro" id="IPR052930">
    <property type="entry name" value="TA_antitoxin_MntA"/>
</dbReference>
<evidence type="ECO:0000259" key="1">
    <source>
        <dbReference type="Pfam" id="PF18765"/>
    </source>
</evidence>
<dbReference type="PANTHER" id="PTHR43852:SF2">
    <property type="entry name" value="PROTEIN ADENYLYLTRANSFERASE MNTA"/>
    <property type="match status" value="1"/>
</dbReference>
<evidence type="ECO:0000313" key="2">
    <source>
        <dbReference type="EMBL" id="WCT57258.1"/>
    </source>
</evidence>
<dbReference type="Proteomes" id="UP001220509">
    <property type="component" value="Chromosome"/>
</dbReference>
<protein>
    <submittedName>
        <fullName evidence="2">Nucleotidyltransferase domain-containing protein</fullName>
    </submittedName>
</protein>
<name>A0AAX3M5Z4_9BACL</name>
<dbReference type="NCBIfam" id="NF047752">
    <property type="entry name" value="MntA_antitoxin"/>
    <property type="match status" value="1"/>
</dbReference>
<dbReference type="SUPFAM" id="SSF81301">
    <property type="entry name" value="Nucleotidyltransferase"/>
    <property type="match status" value="1"/>
</dbReference>
<keyword evidence="3" id="KW-1185">Reference proteome</keyword>
<dbReference type="KEGG" id="pka:PQ456_07040"/>
<dbReference type="Pfam" id="PF18765">
    <property type="entry name" value="Polbeta"/>
    <property type="match status" value="1"/>
</dbReference>
<reference evidence="2 3" key="1">
    <citation type="submission" date="2023-02" db="EMBL/GenBank/DDBJ databases">
        <title>Genome sequence of Paenibacillus kyungheensis KACC 18744.</title>
        <authorList>
            <person name="Kim S."/>
            <person name="Heo J."/>
            <person name="Kwon S.-W."/>
        </authorList>
    </citation>
    <scope>NUCLEOTIDE SEQUENCE [LARGE SCALE GENOMIC DNA]</scope>
    <source>
        <strain evidence="2 3">KACC 18744</strain>
    </source>
</reference>
<dbReference type="AlphaFoldDB" id="A0AAX3M5Z4"/>
<dbReference type="PANTHER" id="PTHR43852">
    <property type="entry name" value="NUCLEOTIDYLTRANSFERASE"/>
    <property type="match status" value="1"/>
</dbReference>